<keyword evidence="2" id="KW-1185">Reference proteome</keyword>
<protein>
    <recommendedName>
        <fullName evidence="3">DUF4393 domain-containing protein</fullName>
    </recommendedName>
</protein>
<sequence>MNSISEKVKSLISLSAEVVGTATAEGALGFFAGGMPGAVAGACKGATKAAIKRITQNTLTDVSNRILSQREEVRVGTAASYAIIKIIMHLNEGKEPRSDFFLGDPTERSAADEIFEGVLLKCKNEHEEKKIRYISNIFSNAAFVDDITLGEANFRLNIAEGMTYRQFCILNLFERKTLDTSIILRSEDYIQGEKTFELRSILNEIYELYNKGMIEYYKSEDGRAFSLSGILSIIPKDMRLTKHGKRQYELMGLGDMDKSELIDIWVQLS</sequence>
<reference evidence="1 2" key="1">
    <citation type="submission" date="2020-08" db="EMBL/GenBank/DDBJ databases">
        <title>Genomic Encyclopedia of Type Strains, Phase IV (KMG-IV): sequencing the most valuable type-strain genomes for metagenomic binning, comparative biology and taxonomic classification.</title>
        <authorList>
            <person name="Goeker M."/>
        </authorList>
    </citation>
    <scope>NUCLEOTIDE SEQUENCE [LARGE SCALE GENOMIC DNA]</scope>
    <source>
        <strain evidence="1 2">DSM 103526</strain>
    </source>
</reference>
<evidence type="ECO:0000313" key="2">
    <source>
        <dbReference type="Proteomes" id="UP000579281"/>
    </source>
</evidence>
<dbReference type="RefSeq" id="WP_184313776.1">
    <property type="nucleotide sequence ID" value="NZ_JACHEN010000053.1"/>
</dbReference>
<evidence type="ECO:0000313" key="1">
    <source>
        <dbReference type="EMBL" id="MBB6218891.1"/>
    </source>
</evidence>
<dbReference type="Proteomes" id="UP000579281">
    <property type="component" value="Unassembled WGS sequence"/>
</dbReference>
<accession>A0A841KZG0</accession>
<gene>
    <name evidence="1" type="ORF">HNQ80_005066</name>
</gene>
<dbReference type="EMBL" id="JACHEN010000053">
    <property type="protein sequence ID" value="MBB6218891.1"/>
    <property type="molecule type" value="Genomic_DNA"/>
</dbReference>
<proteinExistence type="predicted"/>
<comment type="caution">
    <text evidence="1">The sequence shown here is derived from an EMBL/GenBank/DDBJ whole genome shotgun (WGS) entry which is preliminary data.</text>
</comment>
<dbReference type="AlphaFoldDB" id="A0A841KZG0"/>
<organism evidence="1 2">
    <name type="scientific">Anaerosolibacter carboniphilus</name>
    <dbReference type="NCBI Taxonomy" id="1417629"/>
    <lineage>
        <taxon>Bacteria</taxon>
        <taxon>Bacillati</taxon>
        <taxon>Bacillota</taxon>
        <taxon>Clostridia</taxon>
        <taxon>Peptostreptococcales</taxon>
        <taxon>Thermotaleaceae</taxon>
        <taxon>Anaerosolibacter</taxon>
    </lineage>
</organism>
<evidence type="ECO:0008006" key="3">
    <source>
        <dbReference type="Google" id="ProtNLM"/>
    </source>
</evidence>
<name>A0A841KZG0_9FIRM</name>